<evidence type="ECO:0000259" key="5">
    <source>
        <dbReference type="PROSITE" id="PS50931"/>
    </source>
</evidence>
<dbReference type="PANTHER" id="PTHR30346:SF28">
    <property type="entry name" value="HTH-TYPE TRANSCRIPTIONAL REGULATOR CYNR"/>
    <property type="match status" value="1"/>
</dbReference>
<organism evidence="6 7">
    <name type="scientific">Roseicella frigidaeris</name>
    <dbReference type="NCBI Taxonomy" id="2230885"/>
    <lineage>
        <taxon>Bacteria</taxon>
        <taxon>Pseudomonadati</taxon>
        <taxon>Pseudomonadota</taxon>
        <taxon>Alphaproteobacteria</taxon>
        <taxon>Acetobacterales</taxon>
        <taxon>Roseomonadaceae</taxon>
        <taxon>Roseicella</taxon>
    </lineage>
</organism>
<dbReference type="Pfam" id="PF03466">
    <property type="entry name" value="LysR_substrate"/>
    <property type="match status" value="1"/>
</dbReference>
<evidence type="ECO:0000256" key="4">
    <source>
        <dbReference type="ARBA" id="ARBA00023163"/>
    </source>
</evidence>
<keyword evidence="4" id="KW-0804">Transcription</keyword>
<dbReference type="PRINTS" id="PR00039">
    <property type="entry name" value="HTHLYSR"/>
</dbReference>
<dbReference type="GO" id="GO:0003677">
    <property type="term" value="F:DNA binding"/>
    <property type="evidence" value="ECO:0007669"/>
    <property type="project" value="UniProtKB-KW"/>
</dbReference>
<dbReference type="InterPro" id="IPR000847">
    <property type="entry name" value="LysR_HTH_N"/>
</dbReference>
<keyword evidence="7" id="KW-1185">Reference proteome</keyword>
<feature type="domain" description="HTH lysR-type" evidence="5">
    <location>
        <begin position="3"/>
        <end position="60"/>
    </location>
</feature>
<dbReference type="Gene3D" id="3.40.190.10">
    <property type="entry name" value="Periplasmic binding protein-like II"/>
    <property type="match status" value="2"/>
</dbReference>
<gene>
    <name evidence="6" type="ORF">DOO78_24285</name>
</gene>
<proteinExistence type="inferred from homology"/>
<dbReference type="OrthoDB" id="7840053at2"/>
<name>A0A327LY84_9PROT</name>
<dbReference type="InterPro" id="IPR005119">
    <property type="entry name" value="LysR_subst-bd"/>
</dbReference>
<keyword evidence="3" id="KW-0238">DNA-binding</keyword>
<protein>
    <submittedName>
        <fullName evidence="6">LysR family transcriptional regulator</fullName>
    </submittedName>
</protein>
<dbReference type="InterPro" id="IPR036388">
    <property type="entry name" value="WH-like_DNA-bd_sf"/>
</dbReference>
<dbReference type="PANTHER" id="PTHR30346">
    <property type="entry name" value="TRANSCRIPTIONAL DUAL REGULATOR HCAR-RELATED"/>
    <property type="match status" value="1"/>
</dbReference>
<dbReference type="GO" id="GO:0003700">
    <property type="term" value="F:DNA-binding transcription factor activity"/>
    <property type="evidence" value="ECO:0007669"/>
    <property type="project" value="InterPro"/>
</dbReference>
<dbReference type="EMBL" id="QLIX01000033">
    <property type="protein sequence ID" value="RAI55326.1"/>
    <property type="molecule type" value="Genomic_DNA"/>
</dbReference>
<evidence type="ECO:0000256" key="2">
    <source>
        <dbReference type="ARBA" id="ARBA00023015"/>
    </source>
</evidence>
<sequence>MMLDLGLLNSFVAVVEDGGFRAAARRLGVSQPLLTQRLHRLEEELGVPLIQRSRRGGTPTPQGQRLLPHARRLVEGARQAASLFTSRPLVIGSARNPGLYLLPPLLRAEEELRLGSNPETLELLAAGETDIAFTEWWDGRPGFEALPWREEPVIGIVPPGHRYAGTEPIPLEIFLAEPLIGGEPGTGMGRVLAEALGSAAPPMRVARAMGSTEGVKRAVAAGLGVSVLLECAARDELAAGSLVRVALAGPAMRRQIWAVLPADLPRRAPARLFYERVRELA</sequence>
<evidence type="ECO:0000256" key="3">
    <source>
        <dbReference type="ARBA" id="ARBA00023125"/>
    </source>
</evidence>
<reference evidence="7" key="1">
    <citation type="submission" date="2018-06" db="EMBL/GenBank/DDBJ databases">
        <authorList>
            <person name="Khan S.A."/>
        </authorList>
    </citation>
    <scope>NUCLEOTIDE SEQUENCE [LARGE SCALE GENOMIC DNA]</scope>
    <source>
        <strain evidence="7">DB-1506</strain>
    </source>
</reference>
<dbReference type="Gene3D" id="1.10.10.10">
    <property type="entry name" value="Winged helix-like DNA-binding domain superfamily/Winged helix DNA-binding domain"/>
    <property type="match status" value="1"/>
</dbReference>
<evidence type="ECO:0000313" key="7">
    <source>
        <dbReference type="Proteomes" id="UP000249065"/>
    </source>
</evidence>
<dbReference type="AlphaFoldDB" id="A0A327LY84"/>
<dbReference type="Pfam" id="PF00126">
    <property type="entry name" value="HTH_1"/>
    <property type="match status" value="1"/>
</dbReference>
<dbReference type="SUPFAM" id="SSF53850">
    <property type="entry name" value="Periplasmic binding protein-like II"/>
    <property type="match status" value="1"/>
</dbReference>
<evidence type="ECO:0000313" key="6">
    <source>
        <dbReference type="EMBL" id="RAI55326.1"/>
    </source>
</evidence>
<dbReference type="InterPro" id="IPR036390">
    <property type="entry name" value="WH_DNA-bd_sf"/>
</dbReference>
<dbReference type="Proteomes" id="UP000249065">
    <property type="component" value="Unassembled WGS sequence"/>
</dbReference>
<dbReference type="GO" id="GO:0032993">
    <property type="term" value="C:protein-DNA complex"/>
    <property type="evidence" value="ECO:0007669"/>
    <property type="project" value="TreeGrafter"/>
</dbReference>
<keyword evidence="2" id="KW-0805">Transcription regulation</keyword>
<accession>A0A327LY84</accession>
<dbReference type="RefSeq" id="WP_111472479.1">
    <property type="nucleotide sequence ID" value="NZ_QLIX01000033.1"/>
</dbReference>
<dbReference type="PROSITE" id="PS50931">
    <property type="entry name" value="HTH_LYSR"/>
    <property type="match status" value="1"/>
</dbReference>
<dbReference type="FunFam" id="1.10.10.10:FF:000001">
    <property type="entry name" value="LysR family transcriptional regulator"/>
    <property type="match status" value="1"/>
</dbReference>
<dbReference type="SUPFAM" id="SSF46785">
    <property type="entry name" value="Winged helix' DNA-binding domain"/>
    <property type="match status" value="1"/>
</dbReference>
<comment type="similarity">
    <text evidence="1">Belongs to the LysR transcriptional regulatory family.</text>
</comment>
<comment type="caution">
    <text evidence="6">The sequence shown here is derived from an EMBL/GenBank/DDBJ whole genome shotgun (WGS) entry which is preliminary data.</text>
</comment>
<evidence type="ECO:0000256" key="1">
    <source>
        <dbReference type="ARBA" id="ARBA00009437"/>
    </source>
</evidence>